<name>A0ABR4A6X1_9LECA</name>
<keyword evidence="3" id="KW-1185">Reference proteome</keyword>
<proteinExistence type="predicted"/>
<evidence type="ECO:0000313" key="3">
    <source>
        <dbReference type="Proteomes" id="UP001590950"/>
    </source>
</evidence>
<sequence length="104" mass="11639">MIEQWRGINAPQPAPSTSEARFQSEGSKAQYPKWTRGPIGVDHPQNQTLGQGSSDVQSPLSCRLQHGNLEDTEGPITDYFDSHNAISGRVNVTRLQPYENRYLK</sequence>
<evidence type="ECO:0000256" key="1">
    <source>
        <dbReference type="SAM" id="MobiDB-lite"/>
    </source>
</evidence>
<organism evidence="2 3">
    <name type="scientific">Stereocaulon virgatum</name>
    <dbReference type="NCBI Taxonomy" id="373712"/>
    <lineage>
        <taxon>Eukaryota</taxon>
        <taxon>Fungi</taxon>
        <taxon>Dikarya</taxon>
        <taxon>Ascomycota</taxon>
        <taxon>Pezizomycotina</taxon>
        <taxon>Lecanoromycetes</taxon>
        <taxon>OSLEUM clade</taxon>
        <taxon>Lecanoromycetidae</taxon>
        <taxon>Lecanorales</taxon>
        <taxon>Lecanorineae</taxon>
        <taxon>Stereocaulaceae</taxon>
        <taxon>Stereocaulon</taxon>
    </lineage>
</organism>
<accession>A0ABR4A6X1</accession>
<reference evidence="2 3" key="1">
    <citation type="submission" date="2024-09" db="EMBL/GenBank/DDBJ databases">
        <title>Rethinking Asexuality: The Enigmatic Case of Functional Sexual Genes in Lepraria (Stereocaulaceae).</title>
        <authorList>
            <person name="Doellman M."/>
            <person name="Sun Y."/>
            <person name="Barcenas-Pena A."/>
            <person name="Lumbsch H.T."/>
            <person name="Grewe F."/>
        </authorList>
    </citation>
    <scope>NUCLEOTIDE SEQUENCE [LARGE SCALE GENOMIC DNA]</scope>
    <source>
        <strain evidence="2 3">Mercado 3170</strain>
    </source>
</reference>
<feature type="compositionally biased region" description="Polar residues" evidence="1">
    <location>
        <begin position="15"/>
        <end position="27"/>
    </location>
</feature>
<dbReference type="EMBL" id="JBEFKJ010000020">
    <property type="protein sequence ID" value="KAL2040641.1"/>
    <property type="molecule type" value="Genomic_DNA"/>
</dbReference>
<protein>
    <submittedName>
        <fullName evidence="2">Uncharacterized protein</fullName>
    </submittedName>
</protein>
<evidence type="ECO:0000313" key="2">
    <source>
        <dbReference type="EMBL" id="KAL2040641.1"/>
    </source>
</evidence>
<dbReference type="Proteomes" id="UP001590950">
    <property type="component" value="Unassembled WGS sequence"/>
</dbReference>
<gene>
    <name evidence="2" type="ORF">N7G274_006620</name>
</gene>
<feature type="compositionally biased region" description="Polar residues" evidence="1">
    <location>
        <begin position="44"/>
        <end position="60"/>
    </location>
</feature>
<comment type="caution">
    <text evidence="2">The sequence shown here is derived from an EMBL/GenBank/DDBJ whole genome shotgun (WGS) entry which is preliminary data.</text>
</comment>
<feature type="region of interest" description="Disordered" evidence="1">
    <location>
        <begin position="1"/>
        <end position="60"/>
    </location>
</feature>